<evidence type="ECO:0000256" key="4">
    <source>
        <dbReference type="ARBA" id="ARBA00022475"/>
    </source>
</evidence>
<evidence type="ECO:0000256" key="5">
    <source>
        <dbReference type="ARBA" id="ARBA00022692"/>
    </source>
</evidence>
<proteinExistence type="inferred from homology"/>
<organism evidence="10 11">
    <name type="scientific">Citrobacter amalonaticus</name>
    <dbReference type="NCBI Taxonomy" id="35703"/>
    <lineage>
        <taxon>Bacteria</taxon>
        <taxon>Pseudomonadati</taxon>
        <taxon>Pseudomonadota</taxon>
        <taxon>Gammaproteobacteria</taxon>
        <taxon>Enterobacterales</taxon>
        <taxon>Enterobacteriaceae</taxon>
        <taxon>Citrobacter</taxon>
    </lineage>
</organism>
<evidence type="ECO:0000313" key="10">
    <source>
        <dbReference type="EMBL" id="SAY72911.1"/>
    </source>
</evidence>
<feature type="transmembrane region" description="Helical" evidence="9">
    <location>
        <begin position="398"/>
        <end position="417"/>
    </location>
</feature>
<dbReference type="PANTHER" id="PTHR42770">
    <property type="entry name" value="AMINO ACID TRANSPORTER-RELATED"/>
    <property type="match status" value="1"/>
</dbReference>
<dbReference type="PANTHER" id="PTHR42770:SF4">
    <property type="entry name" value="ARGININE_ORNITHINE ANTIPORTER-RELATED"/>
    <property type="match status" value="1"/>
</dbReference>
<feature type="transmembrane region" description="Helical" evidence="9">
    <location>
        <begin position="337"/>
        <end position="359"/>
    </location>
</feature>
<name>A0AAW9M544_CITAM</name>
<feature type="transmembrane region" description="Helical" evidence="9">
    <location>
        <begin position="236"/>
        <end position="260"/>
    </location>
</feature>
<dbReference type="NCBIfam" id="TIGR00905">
    <property type="entry name" value="2A0302"/>
    <property type="match status" value="1"/>
</dbReference>
<evidence type="ECO:0000256" key="8">
    <source>
        <dbReference type="ARBA" id="ARBA00023136"/>
    </source>
</evidence>
<sequence length="479" mass="52422">MSKNERNTLSLWSLTALVVGAMIGAGIFSLPATFGQATGGLGAIIAWMIAGSGMLLLAFVFQSLAERKPDLNAGVFSYAKEGFGEYSGFISALGFWAGTCIGNVSYFILIKSTLGAFFPAFGEGNSFYAVVLSSVILWSFHILILRGIREAAYINTIATFAKIIPIILFIVVLSVAFSKDMFSLNFWGHQANEVNQDMSLITQVRSTMLVTVFVFLGIEGASIYSRYARRRKDVGIATVFGFLGVLCLLMLVTLLSYGVLPLNELGNLRQPSMAGVLESIVGRWGGVFISIGLIVSVLGAYLSWSLLASEIIYTAAQKNSMPRVFTKENKWAVPSSAVWLTNITVQFFLIISMFSNYAFQLALELTSAMTLIPYFFVAAYGLKLVLTRETYGTNTKGYYRNFVISLLATFYALLMIFAGGMKFLLLSAIIYAPGTILYIMAKREQKQRIFTAAERMIFFVILLSALAGLVGIFDGTISI</sequence>
<dbReference type="RefSeq" id="WP_109739468.1">
    <property type="nucleotide sequence ID" value="NZ_CABVLR010000024.1"/>
</dbReference>
<feature type="transmembrane region" description="Helical" evidence="9">
    <location>
        <begin position="12"/>
        <end position="32"/>
    </location>
</feature>
<evidence type="ECO:0000256" key="2">
    <source>
        <dbReference type="ARBA" id="ARBA00008220"/>
    </source>
</evidence>
<feature type="transmembrane region" description="Helical" evidence="9">
    <location>
        <begin position="127"/>
        <end position="145"/>
    </location>
</feature>
<gene>
    <name evidence="10" type="primary">arcD</name>
    <name evidence="10" type="ORF">CITRO92_0279</name>
</gene>
<comment type="similarity">
    <text evidence="2">Belongs to the amino acid-polyamine-organocation (APC) superfamily. Basic amino acid/polyamine antiporter (APA) (TC 2.A.3.2) family.</text>
</comment>
<accession>A0AAW9M544</accession>
<evidence type="ECO:0000256" key="9">
    <source>
        <dbReference type="SAM" id="Phobius"/>
    </source>
</evidence>
<feature type="transmembrane region" description="Helical" evidence="9">
    <location>
        <begin position="44"/>
        <end position="65"/>
    </location>
</feature>
<feature type="transmembrane region" description="Helical" evidence="9">
    <location>
        <begin position="453"/>
        <end position="473"/>
    </location>
</feature>
<dbReference type="GO" id="GO:0006865">
    <property type="term" value="P:amino acid transport"/>
    <property type="evidence" value="ECO:0007669"/>
    <property type="project" value="UniProtKB-KW"/>
</dbReference>
<keyword evidence="6" id="KW-0029">Amino-acid transport</keyword>
<keyword evidence="5 9" id="KW-0812">Transmembrane</keyword>
<feature type="transmembrane region" description="Helical" evidence="9">
    <location>
        <begin position="423"/>
        <end position="441"/>
    </location>
</feature>
<dbReference type="InterPro" id="IPR004754">
    <property type="entry name" value="Amino_acid_antiprt"/>
</dbReference>
<keyword evidence="8 9" id="KW-0472">Membrane</keyword>
<dbReference type="PIRSF" id="PIRSF006060">
    <property type="entry name" value="AA_transporter"/>
    <property type="match status" value="1"/>
</dbReference>
<feature type="transmembrane region" description="Helical" evidence="9">
    <location>
        <begin position="365"/>
        <end position="386"/>
    </location>
</feature>
<feature type="transmembrane region" description="Helical" evidence="9">
    <location>
        <begin position="287"/>
        <end position="316"/>
    </location>
</feature>
<dbReference type="GO" id="GO:0005886">
    <property type="term" value="C:plasma membrane"/>
    <property type="evidence" value="ECO:0007669"/>
    <property type="project" value="UniProtKB-SubCell"/>
</dbReference>
<dbReference type="AlphaFoldDB" id="A0AAW9M544"/>
<dbReference type="GO" id="GO:0022857">
    <property type="term" value="F:transmembrane transporter activity"/>
    <property type="evidence" value="ECO:0007669"/>
    <property type="project" value="InterPro"/>
</dbReference>
<evidence type="ECO:0000256" key="1">
    <source>
        <dbReference type="ARBA" id="ARBA00004651"/>
    </source>
</evidence>
<evidence type="ECO:0000256" key="7">
    <source>
        <dbReference type="ARBA" id="ARBA00022989"/>
    </source>
</evidence>
<dbReference type="InterPro" id="IPR050367">
    <property type="entry name" value="APC_superfamily"/>
</dbReference>
<protein>
    <submittedName>
        <fullName evidence="10">Arginine/ornithine antiporter</fullName>
    </submittedName>
</protein>
<keyword evidence="4" id="KW-1003">Cell membrane</keyword>
<dbReference type="Gene3D" id="1.20.1740.10">
    <property type="entry name" value="Amino acid/polyamine transporter I"/>
    <property type="match status" value="1"/>
</dbReference>
<evidence type="ECO:0000313" key="11">
    <source>
        <dbReference type="Proteomes" id="UP000245995"/>
    </source>
</evidence>
<evidence type="ECO:0000256" key="3">
    <source>
        <dbReference type="ARBA" id="ARBA00022448"/>
    </source>
</evidence>
<dbReference type="EMBL" id="LT556085">
    <property type="protein sequence ID" value="SAY72911.1"/>
    <property type="molecule type" value="Genomic_DNA"/>
</dbReference>
<keyword evidence="3" id="KW-0813">Transport</keyword>
<feature type="transmembrane region" description="Helical" evidence="9">
    <location>
        <begin position="86"/>
        <end position="107"/>
    </location>
</feature>
<dbReference type="InterPro" id="IPR002293">
    <property type="entry name" value="AA/rel_permease1"/>
</dbReference>
<evidence type="ECO:0000256" key="6">
    <source>
        <dbReference type="ARBA" id="ARBA00022970"/>
    </source>
</evidence>
<dbReference type="Pfam" id="PF13520">
    <property type="entry name" value="AA_permease_2"/>
    <property type="match status" value="1"/>
</dbReference>
<reference evidence="10 11" key="1">
    <citation type="submission" date="2016-04" db="EMBL/GenBank/DDBJ databases">
        <authorList>
            <person name="Regsiter A."/>
            <person name="William W."/>
        </authorList>
    </citation>
    <scope>NUCLEOTIDE SEQUENCE [LARGE SCALE GENOMIC DNA]</scope>
    <source>
        <strain evidence="10 11">92</strain>
    </source>
</reference>
<keyword evidence="7 9" id="KW-1133">Transmembrane helix</keyword>
<feature type="transmembrane region" description="Helical" evidence="9">
    <location>
        <begin position="157"/>
        <end position="177"/>
    </location>
</feature>
<comment type="subcellular location">
    <subcellularLocation>
        <location evidence="1">Cell membrane</location>
        <topology evidence="1">Multi-pass membrane protein</topology>
    </subcellularLocation>
</comment>
<dbReference type="Proteomes" id="UP000245995">
    <property type="component" value="Chromosome CITRO92"/>
</dbReference>
<feature type="transmembrane region" description="Helical" evidence="9">
    <location>
        <begin position="206"/>
        <end position="224"/>
    </location>
</feature>